<dbReference type="InterPro" id="IPR018114">
    <property type="entry name" value="TRYPSIN_HIS"/>
</dbReference>
<dbReference type="PRINTS" id="PR00722">
    <property type="entry name" value="CHYMOTRYPSIN"/>
</dbReference>
<dbReference type="Gene3D" id="2.40.10.10">
    <property type="entry name" value="Trypsin-like serine proteases"/>
    <property type="match status" value="2"/>
</dbReference>
<dbReference type="PANTHER" id="PTHR24276:SF91">
    <property type="entry name" value="AT26814P-RELATED"/>
    <property type="match status" value="1"/>
</dbReference>
<accession>A0A9N9MS83</accession>
<dbReference type="GO" id="GO:0004252">
    <property type="term" value="F:serine-type endopeptidase activity"/>
    <property type="evidence" value="ECO:0007669"/>
    <property type="project" value="InterPro"/>
</dbReference>
<dbReference type="Proteomes" id="UP001152799">
    <property type="component" value="Chromosome 4"/>
</dbReference>
<dbReference type="SMART" id="SM00020">
    <property type="entry name" value="Tryp_SPc"/>
    <property type="match status" value="2"/>
</dbReference>
<dbReference type="AlphaFoldDB" id="A0A9N9MS83"/>
<dbReference type="SUPFAM" id="SSF50494">
    <property type="entry name" value="Trypsin-like serine proteases"/>
    <property type="match status" value="2"/>
</dbReference>
<dbReference type="InterPro" id="IPR050430">
    <property type="entry name" value="Peptidase_S1"/>
</dbReference>
<dbReference type="CDD" id="cd00190">
    <property type="entry name" value="Tryp_SPc"/>
    <property type="match status" value="2"/>
</dbReference>
<keyword evidence="5" id="KW-0378">Hydrolase</keyword>
<dbReference type="PROSITE" id="PS00134">
    <property type="entry name" value="TRYPSIN_HIS"/>
    <property type="match status" value="1"/>
</dbReference>
<evidence type="ECO:0000256" key="6">
    <source>
        <dbReference type="ARBA" id="ARBA00022825"/>
    </source>
</evidence>
<evidence type="ECO:0000256" key="9">
    <source>
        <dbReference type="ARBA" id="ARBA00024195"/>
    </source>
</evidence>
<name>A0A9N9MS83_9CUCU</name>
<dbReference type="PANTHER" id="PTHR24276">
    <property type="entry name" value="POLYSERASE-RELATED"/>
    <property type="match status" value="1"/>
</dbReference>
<dbReference type="OrthoDB" id="10059102at2759"/>
<dbReference type="GO" id="GO:0006508">
    <property type="term" value="P:proteolysis"/>
    <property type="evidence" value="ECO:0007669"/>
    <property type="project" value="UniProtKB-KW"/>
</dbReference>
<comment type="similarity">
    <text evidence="9">Belongs to the peptidase S1 family. CLIP subfamily.</text>
</comment>
<evidence type="ECO:0000256" key="1">
    <source>
        <dbReference type="ARBA" id="ARBA00004613"/>
    </source>
</evidence>
<evidence type="ECO:0000313" key="11">
    <source>
        <dbReference type="EMBL" id="CAG9768007.1"/>
    </source>
</evidence>
<evidence type="ECO:0000259" key="10">
    <source>
        <dbReference type="PROSITE" id="PS50240"/>
    </source>
</evidence>
<feature type="domain" description="Peptidase S1" evidence="10">
    <location>
        <begin position="247"/>
        <end position="475"/>
    </location>
</feature>
<keyword evidence="2" id="KW-0964">Secreted</keyword>
<evidence type="ECO:0000313" key="12">
    <source>
        <dbReference type="Proteomes" id="UP001152799"/>
    </source>
</evidence>
<evidence type="ECO:0000256" key="4">
    <source>
        <dbReference type="ARBA" id="ARBA00022729"/>
    </source>
</evidence>
<dbReference type="InterPro" id="IPR001314">
    <property type="entry name" value="Peptidase_S1A"/>
</dbReference>
<keyword evidence="6" id="KW-0720">Serine protease</keyword>
<dbReference type="GO" id="GO:0005576">
    <property type="term" value="C:extracellular region"/>
    <property type="evidence" value="ECO:0007669"/>
    <property type="project" value="UniProtKB-SubCell"/>
</dbReference>
<evidence type="ECO:0000256" key="5">
    <source>
        <dbReference type="ARBA" id="ARBA00022801"/>
    </source>
</evidence>
<keyword evidence="4" id="KW-0732">Signal</keyword>
<evidence type="ECO:0000256" key="8">
    <source>
        <dbReference type="ARBA" id="ARBA00023180"/>
    </source>
</evidence>
<protein>
    <recommendedName>
        <fullName evidence="10">Peptidase S1 domain-containing protein</fullName>
    </recommendedName>
</protein>
<dbReference type="FunFam" id="2.40.10.10:FF:000054">
    <property type="entry name" value="Complement C1r subcomponent"/>
    <property type="match status" value="1"/>
</dbReference>
<dbReference type="InterPro" id="IPR009003">
    <property type="entry name" value="Peptidase_S1_PA"/>
</dbReference>
<evidence type="ECO:0000256" key="2">
    <source>
        <dbReference type="ARBA" id="ARBA00022525"/>
    </source>
</evidence>
<proteinExistence type="inferred from homology"/>
<dbReference type="InterPro" id="IPR001254">
    <property type="entry name" value="Trypsin_dom"/>
</dbReference>
<dbReference type="InterPro" id="IPR043504">
    <property type="entry name" value="Peptidase_S1_PA_chymotrypsin"/>
</dbReference>
<keyword evidence="12" id="KW-1185">Reference proteome</keyword>
<dbReference type="FunFam" id="2.40.10.10:FF:000002">
    <property type="entry name" value="Transmembrane protease serine"/>
    <property type="match status" value="1"/>
</dbReference>
<reference evidence="11" key="1">
    <citation type="submission" date="2022-01" db="EMBL/GenBank/DDBJ databases">
        <authorList>
            <person name="King R."/>
        </authorList>
    </citation>
    <scope>NUCLEOTIDE SEQUENCE</scope>
</reference>
<dbReference type="PROSITE" id="PS50240">
    <property type="entry name" value="TRYPSIN_DOM"/>
    <property type="match status" value="2"/>
</dbReference>
<keyword evidence="7" id="KW-1015">Disulfide bond</keyword>
<evidence type="ECO:0000256" key="7">
    <source>
        <dbReference type="ARBA" id="ARBA00023157"/>
    </source>
</evidence>
<gene>
    <name evidence="11" type="ORF">CEUTPL_LOCUS8559</name>
</gene>
<dbReference type="EMBL" id="OU892280">
    <property type="protein sequence ID" value="CAG9768007.1"/>
    <property type="molecule type" value="Genomic_DNA"/>
</dbReference>
<organism evidence="11 12">
    <name type="scientific">Ceutorhynchus assimilis</name>
    <name type="common">cabbage seed weevil</name>
    <dbReference type="NCBI Taxonomy" id="467358"/>
    <lineage>
        <taxon>Eukaryota</taxon>
        <taxon>Metazoa</taxon>
        <taxon>Ecdysozoa</taxon>
        <taxon>Arthropoda</taxon>
        <taxon>Hexapoda</taxon>
        <taxon>Insecta</taxon>
        <taxon>Pterygota</taxon>
        <taxon>Neoptera</taxon>
        <taxon>Endopterygota</taxon>
        <taxon>Coleoptera</taxon>
        <taxon>Polyphaga</taxon>
        <taxon>Cucujiformia</taxon>
        <taxon>Curculionidae</taxon>
        <taxon>Ceutorhynchinae</taxon>
        <taxon>Ceutorhynchus</taxon>
    </lineage>
</organism>
<evidence type="ECO:0000256" key="3">
    <source>
        <dbReference type="ARBA" id="ARBA00022670"/>
    </source>
</evidence>
<dbReference type="Pfam" id="PF00089">
    <property type="entry name" value="Trypsin"/>
    <property type="match status" value="2"/>
</dbReference>
<feature type="domain" description="Peptidase S1" evidence="10">
    <location>
        <begin position="42"/>
        <end position="245"/>
    </location>
</feature>
<keyword evidence="8" id="KW-0325">Glycoprotein</keyword>
<sequence length="475" mass="52556">MFYDATGNKWRIELTKKVFRFFQIRISFFLVSNVYSESQCRIVGGGCAKIEDYPYQLSVRILNQHLCGGALIAAGYGLSAAHCFRIINILYSVRAGSDLKEDGGTITNISKVYVHPEHNKHICDIAIMVFQNPLTSTIQPVKLPENNNILAPGIRGTVSGFGDTYFGQVIGTNILKAAQVSVIDFEWCKNQYQKLRIPIFLTEMVFCAGSDNMKNITDACQGDSGGPLVIDNVLYVSNVYSQSQCRIVGGEFVKIEDFPYQLSVRVRNRHLCGGALIAARYGLSAAHCFIEIALYSVRAGSDLKETGGTMTNISTIYIHPKRTSPYDHDYDIAILVFEYPLTFSLKIQPVKLPRNNDYPKPGINGTVSGFGDTYHSQEQGSKLLKAAQVSVTDFESCENQYQMCQSLTEMVFCAGSDNMDNSADSCHGNSGGPFVIDNVLYGIVSQGKKCDMPEYPGVYTNVAELRDFIWLNTGV</sequence>
<keyword evidence="3" id="KW-0645">Protease</keyword>
<comment type="subcellular location">
    <subcellularLocation>
        <location evidence="1">Secreted</location>
    </subcellularLocation>
</comment>